<evidence type="ECO:0000256" key="9">
    <source>
        <dbReference type="RuleBase" id="RU369079"/>
    </source>
</evidence>
<dbReference type="InterPro" id="IPR055348">
    <property type="entry name" value="DctQ"/>
</dbReference>
<evidence type="ECO:0000259" key="10">
    <source>
        <dbReference type="Pfam" id="PF04290"/>
    </source>
</evidence>
<dbReference type="STRING" id="588602.SAMN04487991_4180"/>
<dbReference type="RefSeq" id="WP_090063108.1">
    <property type="nucleotide sequence ID" value="NZ_FORH01000011.1"/>
</dbReference>
<dbReference type="PANTHER" id="PTHR35011">
    <property type="entry name" value="2,3-DIKETO-L-GULONATE TRAP TRANSPORTER SMALL PERMEASE PROTEIN YIAM"/>
    <property type="match status" value="1"/>
</dbReference>
<dbReference type="Pfam" id="PF04290">
    <property type="entry name" value="DctQ"/>
    <property type="match status" value="1"/>
</dbReference>
<keyword evidence="6 9" id="KW-1133">Transmembrane helix</keyword>
<dbReference type="GO" id="GO:0005886">
    <property type="term" value="C:plasma membrane"/>
    <property type="evidence" value="ECO:0007669"/>
    <property type="project" value="UniProtKB-SubCell"/>
</dbReference>
<reference evidence="12" key="1">
    <citation type="submission" date="2016-10" db="EMBL/GenBank/DDBJ databases">
        <authorList>
            <person name="Varghese N."/>
            <person name="Submissions S."/>
        </authorList>
    </citation>
    <scope>NUCLEOTIDE SEQUENCE [LARGE SCALE GENOMIC DNA]</scope>
    <source>
        <strain evidence="12">DSM 26471</strain>
    </source>
</reference>
<keyword evidence="7 9" id="KW-0472">Membrane</keyword>
<evidence type="ECO:0000256" key="2">
    <source>
        <dbReference type="ARBA" id="ARBA00022448"/>
    </source>
</evidence>
<keyword evidence="4 9" id="KW-0997">Cell inner membrane</keyword>
<keyword evidence="2 9" id="KW-0813">Transport</keyword>
<dbReference type="GO" id="GO:0022857">
    <property type="term" value="F:transmembrane transporter activity"/>
    <property type="evidence" value="ECO:0007669"/>
    <property type="project" value="UniProtKB-UniRule"/>
</dbReference>
<feature type="domain" description="Tripartite ATP-independent periplasmic transporters DctQ component" evidence="10">
    <location>
        <begin position="22"/>
        <end position="145"/>
    </location>
</feature>
<evidence type="ECO:0000313" key="11">
    <source>
        <dbReference type="EMBL" id="SFK23803.1"/>
    </source>
</evidence>
<dbReference type="OrthoDB" id="4250245at2"/>
<accession>A0A1I3XWD2</accession>
<comment type="subcellular location">
    <subcellularLocation>
        <location evidence="1 9">Cell inner membrane</location>
        <topology evidence="1 9">Multi-pass membrane protein</topology>
    </subcellularLocation>
</comment>
<keyword evidence="12" id="KW-1185">Reference proteome</keyword>
<dbReference type="AlphaFoldDB" id="A0A1I3XWD2"/>
<evidence type="ECO:0000256" key="8">
    <source>
        <dbReference type="ARBA" id="ARBA00038436"/>
    </source>
</evidence>
<comment type="subunit">
    <text evidence="9">The complex comprises the extracytoplasmic solute receptor protein and the two transmembrane proteins.</text>
</comment>
<dbReference type="GO" id="GO:0015740">
    <property type="term" value="P:C4-dicarboxylate transport"/>
    <property type="evidence" value="ECO:0007669"/>
    <property type="project" value="TreeGrafter"/>
</dbReference>
<evidence type="ECO:0000256" key="7">
    <source>
        <dbReference type="ARBA" id="ARBA00023136"/>
    </source>
</evidence>
<sequence>MSYFSKLSRAMSIGAAFFIAIIILATLYDVLTGLITGRPVSGVYEIVETCLAFTIFLAVPEIFRIEGNIRIDLIDYVVPRPVLRLIRAIARVLTFGFALLISVAVLSPFRDAIMFGDTKYETGIPVWFIWLPIVIGSAFATLATVFVIIWPDYEAKTYSGKE</sequence>
<evidence type="ECO:0000313" key="12">
    <source>
        <dbReference type="Proteomes" id="UP000199630"/>
    </source>
</evidence>
<organism evidence="11 12">
    <name type="scientific">Celeribacter neptunius</name>
    <dbReference type="NCBI Taxonomy" id="588602"/>
    <lineage>
        <taxon>Bacteria</taxon>
        <taxon>Pseudomonadati</taxon>
        <taxon>Pseudomonadota</taxon>
        <taxon>Alphaproteobacteria</taxon>
        <taxon>Rhodobacterales</taxon>
        <taxon>Roseobacteraceae</taxon>
        <taxon>Celeribacter</taxon>
    </lineage>
</organism>
<feature type="transmembrane region" description="Helical" evidence="9">
    <location>
        <begin position="43"/>
        <end position="63"/>
    </location>
</feature>
<feature type="transmembrane region" description="Helical" evidence="9">
    <location>
        <begin position="88"/>
        <end position="107"/>
    </location>
</feature>
<dbReference type="EMBL" id="FORH01000011">
    <property type="protein sequence ID" value="SFK23803.1"/>
    <property type="molecule type" value="Genomic_DNA"/>
</dbReference>
<evidence type="ECO:0000256" key="4">
    <source>
        <dbReference type="ARBA" id="ARBA00022519"/>
    </source>
</evidence>
<dbReference type="InterPro" id="IPR007387">
    <property type="entry name" value="TRAP_DctQ"/>
</dbReference>
<name>A0A1I3XWD2_9RHOB</name>
<evidence type="ECO:0000256" key="5">
    <source>
        <dbReference type="ARBA" id="ARBA00022692"/>
    </source>
</evidence>
<feature type="transmembrane region" description="Helical" evidence="9">
    <location>
        <begin position="12"/>
        <end position="31"/>
    </location>
</feature>
<feature type="transmembrane region" description="Helical" evidence="9">
    <location>
        <begin position="127"/>
        <end position="150"/>
    </location>
</feature>
<evidence type="ECO:0000256" key="3">
    <source>
        <dbReference type="ARBA" id="ARBA00022475"/>
    </source>
</evidence>
<gene>
    <name evidence="11" type="ORF">SAMN04487991_4180</name>
</gene>
<keyword evidence="3" id="KW-1003">Cell membrane</keyword>
<comment type="function">
    <text evidence="9">Part of the tripartite ATP-independent periplasmic (TRAP) transport system.</text>
</comment>
<comment type="similarity">
    <text evidence="8 9">Belongs to the TRAP transporter small permease family.</text>
</comment>
<dbReference type="PANTHER" id="PTHR35011:SF10">
    <property type="entry name" value="TRAP TRANSPORTER SMALL PERMEASE PROTEIN"/>
    <property type="match status" value="1"/>
</dbReference>
<keyword evidence="5 9" id="KW-0812">Transmembrane</keyword>
<protein>
    <recommendedName>
        <fullName evidence="9">TRAP transporter small permease protein</fullName>
    </recommendedName>
</protein>
<proteinExistence type="inferred from homology"/>
<evidence type="ECO:0000256" key="6">
    <source>
        <dbReference type="ARBA" id="ARBA00022989"/>
    </source>
</evidence>
<evidence type="ECO:0000256" key="1">
    <source>
        <dbReference type="ARBA" id="ARBA00004429"/>
    </source>
</evidence>
<dbReference type="Proteomes" id="UP000199630">
    <property type="component" value="Unassembled WGS sequence"/>
</dbReference>